<organism evidence="1 2">
    <name type="scientific">Seiridium unicorne</name>
    <dbReference type="NCBI Taxonomy" id="138068"/>
    <lineage>
        <taxon>Eukaryota</taxon>
        <taxon>Fungi</taxon>
        <taxon>Dikarya</taxon>
        <taxon>Ascomycota</taxon>
        <taxon>Pezizomycotina</taxon>
        <taxon>Sordariomycetes</taxon>
        <taxon>Xylariomycetidae</taxon>
        <taxon>Amphisphaeriales</taxon>
        <taxon>Sporocadaceae</taxon>
        <taxon>Seiridium</taxon>
    </lineage>
</organism>
<protein>
    <submittedName>
        <fullName evidence="1">Uncharacterized protein</fullName>
    </submittedName>
</protein>
<proteinExistence type="predicted"/>
<evidence type="ECO:0000313" key="1">
    <source>
        <dbReference type="EMBL" id="KAK9413695.1"/>
    </source>
</evidence>
<accession>A0ABR2UGF3</accession>
<name>A0ABR2UGF3_9PEZI</name>
<gene>
    <name evidence="1" type="ORF">SUNI508_11776</name>
</gene>
<dbReference type="EMBL" id="JARVKF010000436">
    <property type="protein sequence ID" value="KAK9413695.1"/>
    <property type="molecule type" value="Genomic_DNA"/>
</dbReference>
<comment type="caution">
    <text evidence="1">The sequence shown here is derived from an EMBL/GenBank/DDBJ whole genome shotgun (WGS) entry which is preliminary data.</text>
</comment>
<reference evidence="1 2" key="1">
    <citation type="journal article" date="2024" name="J. Plant Pathol.">
        <title>Sequence and assembly of the genome of Seiridium unicorne, isolate CBS 538.82, causal agent of cypress canker disease.</title>
        <authorList>
            <person name="Scali E."/>
            <person name="Rocca G.D."/>
            <person name="Danti R."/>
            <person name="Garbelotto M."/>
            <person name="Barberini S."/>
            <person name="Baroncelli R."/>
            <person name="Emiliani G."/>
        </authorList>
    </citation>
    <scope>NUCLEOTIDE SEQUENCE [LARGE SCALE GENOMIC DNA]</scope>
    <source>
        <strain evidence="1 2">BM-138-508</strain>
    </source>
</reference>
<keyword evidence="2" id="KW-1185">Reference proteome</keyword>
<sequence length="727" mass="80747">MSDKSPPELYDKDLIDSVHFLLVEPGRLTPFEAWAAAKKMCNSGRLSKHLLEQRLEDFASLSVQDFRHLLENQPGGQQAAFDKADNDHDTITKLARMDSFDVFKTLLATKPFSLFAEHKSGLFAFISGIGLPKTILSVKAGQYLSHHLPHQGLRVAVILQCGGKPLSDPLQMVLSIVWGMLKTYDVVVKVKQRPGIILNILAATTLQQVWPHFVKLVDLVDTFVLILDSLQNCNGNDSVWLIRNIDALAHRQRSPTSLRKPHAVVKVIITSLTHDSLKIIPNYPPSLLEYKMLDLQKALEEYFKGKDIYLGCEGWQITAPALETASNLGGGLLVLRTLMGPAHIKRSPEELEKFLRAVMSRQKLKSLRIQSVTFTDIILTDRSDTPIAVKRIGMASRKTIAHYKLASNAHPSIFCPRLFLSRAALHTLVTMPPIVTRLEFARSQNFVRFLAQVLWEADEQTFAEASAEAEAIYRKDGVTSTMLCAVMSLHESEALALLQTQPTFEQAVSDADSDWQAIYEQATALSAKSGYFAASISTSGSSNPYHSWLCSSTSSMLCALESQATEQLRVSAAVLADVLKDDSTHDDRSGTVLAVSLCHTPTALTILQSLIWRIISQQPSRVLARIQNDTRFALDLFWADSCEDLWACFVALVDQMDRIMILLDGVQRCGDPTGMRVLLSRIAGLVSRVEDEGVHRAVVNVFVTSRDRIFFVDLDLDSGDGVDYEAE</sequence>
<evidence type="ECO:0000313" key="2">
    <source>
        <dbReference type="Proteomes" id="UP001408356"/>
    </source>
</evidence>
<dbReference type="Proteomes" id="UP001408356">
    <property type="component" value="Unassembled WGS sequence"/>
</dbReference>